<dbReference type="EMBL" id="NCKU01001077">
    <property type="protein sequence ID" value="RWS13165.1"/>
    <property type="molecule type" value="Genomic_DNA"/>
</dbReference>
<dbReference type="EMBL" id="NCKU01000937">
    <property type="protein sequence ID" value="RWS13610.1"/>
    <property type="molecule type" value="Genomic_DNA"/>
</dbReference>
<evidence type="ECO:0000256" key="2">
    <source>
        <dbReference type="ARBA" id="ARBA00023127"/>
    </source>
</evidence>
<dbReference type="SMART" id="SM01332">
    <property type="entry name" value="Cyclin_C"/>
    <property type="match status" value="1"/>
</dbReference>
<evidence type="ECO:0000313" key="7">
    <source>
        <dbReference type="EMBL" id="RWS13150.1"/>
    </source>
</evidence>
<evidence type="ECO:0000313" key="10">
    <source>
        <dbReference type="Proteomes" id="UP000285301"/>
    </source>
</evidence>
<dbReference type="InterPro" id="IPR039361">
    <property type="entry name" value="Cyclin"/>
</dbReference>
<keyword evidence="2 4" id="KW-0195">Cyclin</keyword>
<dbReference type="OrthoDB" id="5590282at2759"/>
<dbReference type="InterPro" id="IPR004367">
    <property type="entry name" value="Cyclin_C-dom"/>
</dbReference>
<evidence type="ECO:0000256" key="1">
    <source>
        <dbReference type="ARBA" id="ARBA00022618"/>
    </source>
</evidence>
<dbReference type="InterPro" id="IPR048258">
    <property type="entry name" value="Cyclins_cyclin-box"/>
</dbReference>
<organism evidence="7 10">
    <name type="scientific">Dinothrombium tinctorium</name>
    <dbReference type="NCBI Taxonomy" id="1965070"/>
    <lineage>
        <taxon>Eukaryota</taxon>
        <taxon>Metazoa</taxon>
        <taxon>Ecdysozoa</taxon>
        <taxon>Arthropoda</taxon>
        <taxon>Chelicerata</taxon>
        <taxon>Arachnida</taxon>
        <taxon>Acari</taxon>
        <taxon>Acariformes</taxon>
        <taxon>Trombidiformes</taxon>
        <taxon>Prostigmata</taxon>
        <taxon>Anystina</taxon>
        <taxon>Parasitengona</taxon>
        <taxon>Trombidioidea</taxon>
        <taxon>Trombidiidae</taxon>
        <taxon>Dinothrombium</taxon>
    </lineage>
</organism>
<evidence type="ECO:0000313" key="8">
    <source>
        <dbReference type="EMBL" id="RWS13165.1"/>
    </source>
</evidence>
<feature type="domain" description="Cyclin C-terminal" evidence="6">
    <location>
        <begin position="229"/>
        <end position="346"/>
    </location>
</feature>
<comment type="similarity">
    <text evidence="4">Belongs to the cyclin family.</text>
</comment>
<evidence type="ECO:0000256" key="4">
    <source>
        <dbReference type="RuleBase" id="RU000383"/>
    </source>
</evidence>
<dbReference type="InterPro" id="IPR046965">
    <property type="entry name" value="Cyclin_A/B-like"/>
</dbReference>
<proteinExistence type="inferred from homology"/>
<reference evidence="7" key="2">
    <citation type="submission" date="2018-11" db="EMBL/GenBank/DDBJ databases">
        <title>Trombidioid mite genomics.</title>
        <authorList>
            <person name="Dong X."/>
        </authorList>
    </citation>
    <scope>NUCLEOTIDE SEQUENCE</scope>
    <source>
        <strain evidence="7">UoL-WK</strain>
    </source>
</reference>
<gene>
    <name evidence="9" type="ORF">B4U79_02277</name>
    <name evidence="7" type="ORF">B4U79_09445</name>
    <name evidence="8" type="ORF">B4U79_09760</name>
</gene>
<dbReference type="SMART" id="SM00385">
    <property type="entry name" value="CYCLIN"/>
    <property type="match status" value="2"/>
</dbReference>
<dbReference type="GO" id="GO:0044772">
    <property type="term" value="P:mitotic cell cycle phase transition"/>
    <property type="evidence" value="ECO:0007669"/>
    <property type="project" value="InterPro"/>
</dbReference>
<dbReference type="Gene3D" id="1.10.472.10">
    <property type="entry name" value="Cyclin-like"/>
    <property type="match status" value="2"/>
</dbReference>
<evidence type="ECO:0000256" key="3">
    <source>
        <dbReference type="ARBA" id="ARBA00023306"/>
    </source>
</evidence>
<dbReference type="GO" id="GO:0051301">
    <property type="term" value="P:cell division"/>
    <property type="evidence" value="ECO:0007669"/>
    <property type="project" value="UniProtKB-KW"/>
</dbReference>
<protein>
    <submittedName>
        <fullName evidence="7">G2/mitotic-specific cyclin-B-like protein</fullName>
    </submittedName>
</protein>
<feature type="domain" description="Cyclin-like" evidence="5">
    <location>
        <begin position="136"/>
        <end position="220"/>
    </location>
</feature>
<dbReference type="Pfam" id="PF00134">
    <property type="entry name" value="Cyclin_N"/>
    <property type="match status" value="1"/>
</dbReference>
<evidence type="ECO:0000259" key="6">
    <source>
        <dbReference type="SMART" id="SM01332"/>
    </source>
</evidence>
<dbReference type="STRING" id="1965070.A0A3S3SBK9"/>
<dbReference type="PANTHER" id="PTHR10177">
    <property type="entry name" value="CYCLINS"/>
    <property type="match status" value="1"/>
</dbReference>
<dbReference type="Proteomes" id="UP000285301">
    <property type="component" value="Unassembled WGS sequence"/>
</dbReference>
<dbReference type="CDD" id="cd20509">
    <property type="entry name" value="CYCLIN_CCNB1-like_rpt2"/>
    <property type="match status" value="1"/>
</dbReference>
<dbReference type="SUPFAM" id="SSF47954">
    <property type="entry name" value="Cyclin-like"/>
    <property type="match status" value="2"/>
</dbReference>
<dbReference type="Pfam" id="PF02984">
    <property type="entry name" value="Cyclin_C"/>
    <property type="match status" value="1"/>
</dbReference>
<dbReference type="PROSITE" id="PS00292">
    <property type="entry name" value="CYCLINS"/>
    <property type="match status" value="1"/>
</dbReference>
<reference evidence="7 10" key="1">
    <citation type="journal article" date="2018" name="Gigascience">
        <title>Genomes of trombidid mites reveal novel predicted allergens and laterally-transferred genes associated with secondary metabolism.</title>
        <authorList>
            <person name="Dong X."/>
            <person name="Chaisiri K."/>
            <person name="Xia D."/>
            <person name="Armstrong S.D."/>
            <person name="Fang Y."/>
            <person name="Donnelly M.J."/>
            <person name="Kadowaki T."/>
            <person name="McGarry J.W."/>
            <person name="Darby A.C."/>
            <person name="Makepeace B.L."/>
        </authorList>
    </citation>
    <scope>NUCLEOTIDE SEQUENCE [LARGE SCALE GENOMIC DNA]</scope>
    <source>
        <strain evidence="7">UoL-WK</strain>
    </source>
</reference>
<comment type="caution">
    <text evidence="7">The sequence shown here is derived from an EMBL/GenBank/DDBJ whole genome shotgun (WGS) entry which is preliminary data.</text>
</comment>
<sequence length="360" mass="41502">MVKVEMKPAIGTKLNVNNQENIAVGGELQKTMVIKKARRNNDSEASAKPASKIPRLSIFPRMSVVNEPALGFSSKLLPLDVENIDENDVNNVLLTPEYVNDIYEYLRYLESKQTVKQNFLVIQKEMTARMRSVLIDWIINVHYQFRLLPETLYLGISIMDRFFQKESVNKNKIQLVGVTAFFIASKFEEIYPPDIKDFVVICDQLYHKRDILKMEMVILKALKFELGRPLPLHFLRRNSKAAHADSRIHTMAKYLMELTLVEYECAHWKPSLLAAVALYVTLRMIGDGYTWTPTLEYYSNYSEKQLIPYAAQLCKVILKSEKSKFQTCRKKYSSAKLLEISKSPELNCSYVKEMAKTASS</sequence>
<evidence type="ECO:0000313" key="9">
    <source>
        <dbReference type="EMBL" id="RWS13610.1"/>
    </source>
</evidence>
<accession>A0A3S3SBK9</accession>
<dbReference type="FunFam" id="1.10.472.10:FF:000001">
    <property type="entry name" value="G2/mitotic-specific cyclin"/>
    <property type="match status" value="1"/>
</dbReference>
<feature type="domain" description="Cyclin-like" evidence="5">
    <location>
        <begin position="233"/>
        <end position="315"/>
    </location>
</feature>
<dbReference type="GO" id="GO:0016538">
    <property type="term" value="F:cyclin-dependent protein serine/threonine kinase regulator activity"/>
    <property type="evidence" value="ECO:0007669"/>
    <property type="project" value="InterPro"/>
</dbReference>
<evidence type="ECO:0000259" key="5">
    <source>
        <dbReference type="SMART" id="SM00385"/>
    </source>
</evidence>
<name>A0A3S3SBK9_9ACAR</name>
<dbReference type="AlphaFoldDB" id="A0A3S3SBK9"/>
<dbReference type="PIRSF" id="PIRSF001771">
    <property type="entry name" value="Cyclin_A_B_D_E"/>
    <property type="match status" value="1"/>
</dbReference>
<dbReference type="EMBL" id="NCKU01001080">
    <property type="protein sequence ID" value="RWS13150.1"/>
    <property type="molecule type" value="Genomic_DNA"/>
</dbReference>
<dbReference type="InterPro" id="IPR013763">
    <property type="entry name" value="Cyclin-like_dom"/>
</dbReference>
<keyword evidence="10" id="KW-1185">Reference proteome</keyword>
<keyword evidence="1" id="KW-0132">Cell division</keyword>
<dbReference type="InterPro" id="IPR006671">
    <property type="entry name" value="Cyclin_N"/>
</dbReference>
<dbReference type="InterPro" id="IPR036915">
    <property type="entry name" value="Cyclin-like_sf"/>
</dbReference>
<dbReference type="CDD" id="cd20507">
    <property type="entry name" value="CYCLIN_CCNB1-like_rpt1"/>
    <property type="match status" value="1"/>
</dbReference>
<keyword evidence="3" id="KW-0131">Cell cycle</keyword>